<feature type="transmembrane region" description="Helical" evidence="1">
    <location>
        <begin position="56"/>
        <end position="74"/>
    </location>
</feature>
<evidence type="ECO:0000313" key="3">
    <source>
        <dbReference type="Proteomes" id="UP000029516"/>
    </source>
</evidence>
<evidence type="ECO:0000256" key="1">
    <source>
        <dbReference type="SAM" id="Phobius"/>
    </source>
</evidence>
<dbReference type="GO" id="GO:0016020">
    <property type="term" value="C:membrane"/>
    <property type="evidence" value="ECO:0007669"/>
    <property type="project" value="InterPro"/>
</dbReference>
<keyword evidence="1" id="KW-1133">Transmembrane helix</keyword>
<reference evidence="2 3" key="1">
    <citation type="submission" date="2014-09" db="EMBL/GenBank/DDBJ databases">
        <authorList>
            <person name="Chan K.-G."/>
        </authorList>
    </citation>
    <scope>NUCLEOTIDE SEQUENCE [LARGE SCALE GENOMIC DNA]</scope>
    <source>
        <strain evidence="2 3">M006</strain>
    </source>
</reference>
<dbReference type="InterPro" id="IPR020368">
    <property type="entry name" value="Uncharacterised_YbjM"/>
</dbReference>
<feature type="transmembrane region" description="Helical" evidence="1">
    <location>
        <begin position="31"/>
        <end position="49"/>
    </location>
</feature>
<proteinExistence type="predicted"/>
<sequence length="119" mass="13578">MTCCFVLFILVFLSLRLDVMGRFIATGHYELGLLFFLFPGAAASFFSQGDRVVKPLVGAMLASPFCLLIAHLFFPVTRSFWQEMAWLLSAVFWSSLGSLCYLLFFMCKNRNRTHKKTDS</sequence>
<dbReference type="Pfam" id="PF11045">
    <property type="entry name" value="YbjM"/>
    <property type="match status" value="1"/>
</dbReference>
<feature type="transmembrane region" description="Helical" evidence="1">
    <location>
        <begin position="86"/>
        <end position="106"/>
    </location>
</feature>
<keyword evidence="1" id="KW-0812">Transmembrane</keyword>
<dbReference type="AlphaFoldDB" id="A0AAN0S535"/>
<protein>
    <submittedName>
        <fullName evidence="2">Membrane protein</fullName>
    </submittedName>
</protein>
<organism evidence="2 3">
    <name type="scientific">Cedecea neteri</name>
    <dbReference type="NCBI Taxonomy" id="158822"/>
    <lineage>
        <taxon>Bacteria</taxon>
        <taxon>Pseudomonadati</taxon>
        <taxon>Pseudomonadota</taxon>
        <taxon>Gammaproteobacteria</taxon>
        <taxon>Enterobacterales</taxon>
        <taxon>Enterobacteriaceae</taxon>
        <taxon>Cedecea</taxon>
    </lineage>
</organism>
<evidence type="ECO:0000313" key="2">
    <source>
        <dbReference type="EMBL" id="AIR61439.1"/>
    </source>
</evidence>
<keyword evidence="1" id="KW-0472">Membrane</keyword>
<dbReference type="KEGG" id="cem:LH23_12465"/>
<gene>
    <name evidence="2" type="ORF">LH23_12465</name>
</gene>
<accession>A0AAN0S535</accession>
<dbReference type="Proteomes" id="UP000029516">
    <property type="component" value="Chromosome"/>
</dbReference>
<name>A0AAN0S535_9ENTR</name>
<dbReference type="EMBL" id="CP009458">
    <property type="protein sequence ID" value="AIR61439.1"/>
    <property type="molecule type" value="Genomic_DNA"/>
</dbReference>